<dbReference type="GO" id="GO:0046475">
    <property type="term" value="P:glycerophospholipid catabolic process"/>
    <property type="evidence" value="ECO:0007669"/>
    <property type="project" value="TreeGrafter"/>
</dbReference>
<dbReference type="EMBL" id="MUJZ01065460">
    <property type="protein sequence ID" value="OTF70486.1"/>
    <property type="molecule type" value="Genomic_DNA"/>
</dbReference>
<dbReference type="InterPro" id="IPR017946">
    <property type="entry name" value="PLC-like_Pdiesterase_TIM-brl"/>
</dbReference>
<dbReference type="GO" id="GO:0046872">
    <property type="term" value="F:metal ion binding"/>
    <property type="evidence" value="ECO:0007669"/>
    <property type="project" value="UniProtKB-KW"/>
</dbReference>
<evidence type="ECO:0000313" key="9">
    <source>
        <dbReference type="Proteomes" id="UP000194236"/>
    </source>
</evidence>
<keyword evidence="6" id="KW-0456">Lyase</keyword>
<keyword evidence="3" id="KW-0378">Hydrolase</keyword>
<proteinExistence type="predicted"/>
<accession>A0A1Y3ASP0</accession>
<comment type="catalytic activity">
    <reaction evidence="1">
        <text>an N-(acyl)-sphingosylphosphoethanolamine = an N-(acyl)-sphingosyl-1,3-cyclic phosphate + ethanolamine</text>
        <dbReference type="Rhea" id="RHEA:60648"/>
        <dbReference type="ChEBI" id="CHEBI:57603"/>
        <dbReference type="ChEBI" id="CHEBI:143891"/>
        <dbReference type="ChEBI" id="CHEBI:143892"/>
    </reaction>
</comment>
<evidence type="ECO:0000256" key="6">
    <source>
        <dbReference type="ARBA" id="ARBA00023239"/>
    </source>
</evidence>
<gene>
    <name evidence="8" type="ORF">BLA29_004917</name>
</gene>
<sequence>MAAYLALCMDLYGVAVHAEDIIKNSTLIRFVKSKSLVLFCWGDDLNDRELIKNLKREGIDGAIYDKIDLLITKPESHENPNCALSPLKIIFN</sequence>
<organism evidence="8 9">
    <name type="scientific">Euroglyphus maynei</name>
    <name type="common">Mayne's house dust mite</name>
    <dbReference type="NCBI Taxonomy" id="6958"/>
    <lineage>
        <taxon>Eukaryota</taxon>
        <taxon>Metazoa</taxon>
        <taxon>Ecdysozoa</taxon>
        <taxon>Arthropoda</taxon>
        <taxon>Chelicerata</taxon>
        <taxon>Arachnida</taxon>
        <taxon>Acari</taxon>
        <taxon>Acariformes</taxon>
        <taxon>Sarcoptiformes</taxon>
        <taxon>Astigmata</taxon>
        <taxon>Psoroptidia</taxon>
        <taxon>Analgoidea</taxon>
        <taxon>Pyroglyphidae</taxon>
        <taxon>Pyroglyphinae</taxon>
        <taxon>Euroglyphus</taxon>
    </lineage>
</organism>
<reference evidence="8 9" key="1">
    <citation type="submission" date="2017-03" db="EMBL/GenBank/DDBJ databases">
        <title>Genome Survey of Euroglyphus maynei.</title>
        <authorList>
            <person name="Arlian L.G."/>
            <person name="Morgan M.S."/>
            <person name="Rider S.D."/>
        </authorList>
    </citation>
    <scope>NUCLEOTIDE SEQUENCE [LARGE SCALE GENOMIC DNA]</scope>
    <source>
        <strain evidence="8">Arlian Lab</strain>
        <tissue evidence="8">Whole body</tissue>
    </source>
</reference>
<keyword evidence="4" id="KW-0460">Magnesium</keyword>
<dbReference type="InterPro" id="IPR030395">
    <property type="entry name" value="GP_PDE_dom"/>
</dbReference>
<dbReference type="Proteomes" id="UP000194236">
    <property type="component" value="Unassembled WGS sequence"/>
</dbReference>
<evidence type="ECO:0000256" key="3">
    <source>
        <dbReference type="ARBA" id="ARBA00022801"/>
    </source>
</evidence>
<evidence type="ECO:0000256" key="4">
    <source>
        <dbReference type="ARBA" id="ARBA00022842"/>
    </source>
</evidence>
<keyword evidence="2" id="KW-0479">Metal-binding</keyword>
<evidence type="ECO:0000313" key="8">
    <source>
        <dbReference type="EMBL" id="OTF70486.1"/>
    </source>
</evidence>
<dbReference type="PANTHER" id="PTHR22958">
    <property type="entry name" value="GLYCEROPHOSPHORYL DIESTER PHOSPHODIESTERASE"/>
    <property type="match status" value="1"/>
</dbReference>
<comment type="caution">
    <text evidence="8">The sequence shown here is derived from an EMBL/GenBank/DDBJ whole genome shotgun (WGS) entry which is preliminary data.</text>
</comment>
<protein>
    <recommendedName>
        <fullName evidence="7">GP-PDE domain-containing protein</fullName>
    </recommendedName>
</protein>
<feature type="domain" description="GP-PDE" evidence="7">
    <location>
        <begin position="8"/>
        <end position="68"/>
    </location>
</feature>
<name>A0A1Y3ASP0_EURMA</name>
<dbReference type="AlphaFoldDB" id="A0A1Y3ASP0"/>
<dbReference type="OrthoDB" id="1058301at2759"/>
<dbReference type="InterPro" id="IPR051578">
    <property type="entry name" value="GDPD"/>
</dbReference>
<evidence type="ECO:0000256" key="2">
    <source>
        <dbReference type="ARBA" id="ARBA00022723"/>
    </source>
</evidence>
<dbReference type="GO" id="GO:0016829">
    <property type="term" value="F:lyase activity"/>
    <property type="evidence" value="ECO:0007669"/>
    <property type="project" value="UniProtKB-KW"/>
</dbReference>
<keyword evidence="9" id="KW-1185">Reference proteome</keyword>
<keyword evidence="5" id="KW-1015">Disulfide bond</keyword>
<dbReference type="GO" id="GO:0047389">
    <property type="term" value="F:glycerophosphocholine phosphodiesterase activity"/>
    <property type="evidence" value="ECO:0007669"/>
    <property type="project" value="TreeGrafter"/>
</dbReference>
<evidence type="ECO:0000256" key="1">
    <source>
        <dbReference type="ARBA" id="ARBA00000110"/>
    </source>
</evidence>
<dbReference type="Pfam" id="PF03009">
    <property type="entry name" value="GDPD"/>
    <property type="match status" value="1"/>
</dbReference>
<evidence type="ECO:0000259" key="7">
    <source>
        <dbReference type="Pfam" id="PF03009"/>
    </source>
</evidence>
<dbReference type="SUPFAM" id="SSF51695">
    <property type="entry name" value="PLC-like phosphodiesterases"/>
    <property type="match status" value="1"/>
</dbReference>
<dbReference type="Gene3D" id="3.20.20.190">
    <property type="entry name" value="Phosphatidylinositol (PI) phosphodiesterase"/>
    <property type="match status" value="1"/>
</dbReference>
<evidence type="ECO:0000256" key="5">
    <source>
        <dbReference type="ARBA" id="ARBA00023157"/>
    </source>
</evidence>
<dbReference type="PANTHER" id="PTHR22958:SF1">
    <property type="entry name" value="GLYCEROPHOSPHOCHOLINE PHOSPHODIESTERASE GPCPD1"/>
    <property type="match status" value="1"/>
</dbReference>